<dbReference type="InterPro" id="IPR028098">
    <property type="entry name" value="Glyco_trans_4-like_N"/>
</dbReference>
<evidence type="ECO:0000259" key="2">
    <source>
        <dbReference type="Pfam" id="PF13439"/>
    </source>
</evidence>
<gene>
    <name evidence="3" type="ORF">PKOR_00825</name>
</gene>
<keyword evidence="4" id="KW-1185">Reference proteome</keyword>
<dbReference type="GO" id="GO:0016757">
    <property type="term" value="F:glycosyltransferase activity"/>
    <property type="evidence" value="ECO:0007669"/>
    <property type="project" value="InterPro"/>
</dbReference>
<evidence type="ECO:0000313" key="3">
    <source>
        <dbReference type="EMBL" id="AKD05427.1"/>
    </source>
</evidence>
<dbReference type="Pfam" id="PF00534">
    <property type="entry name" value="Glycos_transf_1"/>
    <property type="match status" value="1"/>
</dbReference>
<proteinExistence type="predicted"/>
<dbReference type="EMBL" id="CP009621">
    <property type="protein sequence ID" value="AKD05427.1"/>
    <property type="molecule type" value="Genomic_DNA"/>
</dbReference>
<dbReference type="SUPFAM" id="SSF53756">
    <property type="entry name" value="UDP-Glycosyltransferase/glycogen phosphorylase"/>
    <property type="match status" value="1"/>
</dbReference>
<feature type="domain" description="Glycosyltransferase subfamily 4-like N-terminal" evidence="2">
    <location>
        <begin position="11"/>
        <end position="165"/>
    </location>
</feature>
<evidence type="ECO:0000313" key="4">
    <source>
        <dbReference type="Proteomes" id="UP000033109"/>
    </source>
</evidence>
<dbReference type="AlphaFoldDB" id="A0A0E3UYT7"/>
<evidence type="ECO:0000259" key="1">
    <source>
        <dbReference type="Pfam" id="PF00534"/>
    </source>
</evidence>
<name>A0A0E3UYT7_9BACT</name>
<dbReference type="Pfam" id="PF13439">
    <property type="entry name" value="Glyco_transf_4"/>
    <property type="match status" value="1"/>
</dbReference>
<organism evidence="3 4">
    <name type="scientific">Pontibacter korlensis</name>
    <dbReference type="NCBI Taxonomy" id="400092"/>
    <lineage>
        <taxon>Bacteria</taxon>
        <taxon>Pseudomonadati</taxon>
        <taxon>Bacteroidota</taxon>
        <taxon>Cytophagia</taxon>
        <taxon>Cytophagales</taxon>
        <taxon>Hymenobacteraceae</taxon>
        <taxon>Pontibacter</taxon>
    </lineage>
</organism>
<reference evidence="3 4" key="1">
    <citation type="journal article" date="2015" name="Sci. Rep.">
        <title>Unraveling adaptation of Pontibacter korlensis to radiation and infertility in desert through complete genome and comparative transcriptomic analysis.</title>
        <authorList>
            <person name="Dai J."/>
            <person name="Dai W."/>
            <person name="Qiu C."/>
            <person name="Yang Z."/>
            <person name="Zhang Y."/>
            <person name="Zhou M."/>
            <person name="Zhang L."/>
            <person name="Fang C."/>
            <person name="Gao Q."/>
            <person name="Yang Q."/>
            <person name="Li X."/>
            <person name="Wang Z."/>
            <person name="Wang Z."/>
            <person name="Jia Z."/>
            <person name="Chen X."/>
        </authorList>
    </citation>
    <scope>NUCLEOTIDE SEQUENCE [LARGE SCALE GENOMIC DNA]</scope>
    <source>
        <strain evidence="3 4">X14-1T</strain>
    </source>
</reference>
<dbReference type="InterPro" id="IPR001296">
    <property type="entry name" value="Glyco_trans_1"/>
</dbReference>
<dbReference type="HOGENOM" id="CLU_009583_0_4_10"/>
<dbReference type="PANTHER" id="PTHR12526">
    <property type="entry name" value="GLYCOSYLTRANSFERASE"/>
    <property type="match status" value="1"/>
</dbReference>
<evidence type="ECO:0008006" key="5">
    <source>
        <dbReference type="Google" id="ProtNLM"/>
    </source>
</evidence>
<accession>A0A0E3UYT7</accession>
<protein>
    <recommendedName>
        <fullName evidence="5">Group 1 glycosyl transferase</fullName>
    </recommendedName>
</protein>
<dbReference type="STRING" id="400092.PKOR_00825"/>
<dbReference type="PATRIC" id="fig|400092.3.peg.190"/>
<dbReference type="Gene3D" id="3.40.50.2000">
    <property type="entry name" value="Glycogen Phosphorylase B"/>
    <property type="match status" value="2"/>
</dbReference>
<dbReference type="Proteomes" id="UP000033109">
    <property type="component" value="Chromosome"/>
</dbReference>
<dbReference type="KEGG" id="pko:PKOR_00825"/>
<sequence length="370" mass="40470">MLHCIETIGSGGVERRRLSIIKGLDSSIFDHKIICTKAINNLPKEFRELGVEIIEIGQFKYPLQPGKLKAALGIIKKYQPDIIHGAIFEGISMATIAGTIGKVPVRIAEETSFPKNRSKKATYLLKTLLKFADYVVAVSPNVYNYLNTQAGVPDGKLKLINNGISDVRRSSDYEIANLKSHLGISSTDIVIGSVGRVYDSIKRFSDILKAVKILDRKDIKVLIVGEGPDTSSLINLAKELGLEEQLIMVGFQPETALFYSLMDIFTIVSGAEGFGLVAVEAMLHSLPVIATRVGGLEFVVEDNSSGILIDPCSPQQLSAALSSLISNPSLANKFGLSGRERALKEFSAERYVEEVERLYIESLKSKKIAR</sequence>
<feature type="domain" description="Glycosyl transferase family 1" evidence="1">
    <location>
        <begin position="178"/>
        <end position="340"/>
    </location>
</feature>